<protein>
    <submittedName>
        <fullName evidence="1">Uncharacterized protein</fullName>
    </submittedName>
</protein>
<organism evidence="1 2">
    <name type="scientific">Sphaerodactylus townsendi</name>
    <dbReference type="NCBI Taxonomy" id="933632"/>
    <lineage>
        <taxon>Eukaryota</taxon>
        <taxon>Metazoa</taxon>
        <taxon>Chordata</taxon>
        <taxon>Craniata</taxon>
        <taxon>Vertebrata</taxon>
        <taxon>Euteleostomi</taxon>
        <taxon>Lepidosauria</taxon>
        <taxon>Squamata</taxon>
        <taxon>Bifurcata</taxon>
        <taxon>Gekkota</taxon>
        <taxon>Sphaerodactylidae</taxon>
        <taxon>Sphaerodactylus</taxon>
    </lineage>
</organism>
<dbReference type="Proteomes" id="UP000827872">
    <property type="component" value="Linkage Group LG07"/>
</dbReference>
<proteinExistence type="predicted"/>
<sequence length="244" mass="27901">MSTLNWVRIKFSDIFSVFSHLLCLDKASPSNEIKLSHYMLHGYGFNRWFDKSFSLIITSDGTAGVNFEHSWGDGVAVLRFINEVYRDSTEHPAVVPDSSPALFVTSCDKLEFTLSHPITSAISAAHTKFEEKRKKLVFRAFKYNKFGKQFVVSQKMSPDAVFQLACQMSAYRRYGRFVSSYEACSTAAFKHGRTETIRPTTLHTQKCANAFVDERGKYSIEEMRNLIDECSKYHRRLQLEATLG</sequence>
<dbReference type="EMBL" id="CM037620">
    <property type="protein sequence ID" value="KAH7994832.1"/>
    <property type="molecule type" value="Genomic_DNA"/>
</dbReference>
<gene>
    <name evidence="1" type="ORF">K3G42_016900</name>
</gene>
<evidence type="ECO:0000313" key="1">
    <source>
        <dbReference type="EMBL" id="KAH7994832.1"/>
    </source>
</evidence>
<reference evidence="1" key="1">
    <citation type="submission" date="2021-08" db="EMBL/GenBank/DDBJ databases">
        <title>The first chromosome-level gecko genome reveals the dynamic sex chromosomes of Neotropical dwarf geckos (Sphaerodactylidae: Sphaerodactylus).</title>
        <authorList>
            <person name="Pinto B.J."/>
            <person name="Keating S.E."/>
            <person name="Gamble T."/>
        </authorList>
    </citation>
    <scope>NUCLEOTIDE SEQUENCE</scope>
    <source>
        <strain evidence="1">TG3544</strain>
    </source>
</reference>
<keyword evidence="2" id="KW-1185">Reference proteome</keyword>
<comment type="caution">
    <text evidence="1">The sequence shown here is derived from an EMBL/GenBank/DDBJ whole genome shotgun (WGS) entry which is preliminary data.</text>
</comment>
<accession>A0ACB8EQ99</accession>
<name>A0ACB8EQ99_9SAUR</name>
<evidence type="ECO:0000313" key="2">
    <source>
        <dbReference type="Proteomes" id="UP000827872"/>
    </source>
</evidence>